<reference evidence="17" key="1">
    <citation type="submission" date="2021-02" db="EMBL/GenBank/DDBJ databases">
        <authorList>
            <person name="Dougan E. K."/>
            <person name="Rhodes N."/>
            <person name="Thang M."/>
            <person name="Chan C."/>
        </authorList>
    </citation>
    <scope>NUCLEOTIDE SEQUENCE</scope>
</reference>
<evidence type="ECO:0000259" key="16">
    <source>
        <dbReference type="Pfam" id="PF15024"/>
    </source>
</evidence>
<keyword evidence="8" id="KW-0735">Signal-anchor</keyword>
<name>A0A813II51_POLGL</name>
<dbReference type="GO" id="GO:0006487">
    <property type="term" value="P:protein N-linked glycosylation"/>
    <property type="evidence" value="ECO:0007669"/>
    <property type="project" value="TreeGrafter"/>
</dbReference>
<evidence type="ECO:0000256" key="7">
    <source>
        <dbReference type="ARBA" id="ARBA00022692"/>
    </source>
</evidence>
<accession>A0A813II51</accession>
<evidence type="ECO:0000256" key="9">
    <source>
        <dbReference type="ARBA" id="ARBA00022989"/>
    </source>
</evidence>
<dbReference type="AlphaFoldDB" id="A0A813II51"/>
<sequence>GLPCRSCSTRASSCPKPSMAVASRGQKGGAAGPRGGARHLGTKSAGCRLGLREWALFLLIGCLLSAVVLLMIQVEAADIHPPQRPRQLEISGASQAASGSPASSTSLVAGSLDTGASAAVPAAPPRAELSLPAAAPPSAPSGVAAPSDSSAAPAPVSLPKTRCDPEGAQALADALIVRVRASQAPAAEVEHTVQALTAAAKAWARLLVSEIQVQYMRDRMCARMEEWMMVLFEMQPPWTPVHHTLGASHEDMSKALVWPYAAYLHFGVKRVWSLGEYSQWADLCAALATLGFEVILFPMNAKVFPTQGLYDSVHIIFTDYNGVHAGKSKKCLPPADKTWLLDTFGTDGTVLQHEFFGRIPPLTNYPLERFLTLVPGYGQRNTFLGVAAVAGRPPASTAESLPGLPPRQWRCVLWSKVQPWLSEKNGFPAYHWQLLREYSKHCQVIATIDRKDTYGSEQAIKDCCPDVEIRDVASPEGFQELLRSSAVYVGVGEPLIAPSCFEALGLGTHVVQPRFPEPRVLKNKPTTQAWTSQHPFLEEVPEPFAFTVDPLDHVALAAVFGRLRANFEAVYGRQATAPGVAPSALAPGDDVPALRRFYATGDHPAREQYAIAGFLKRAARIVRRTQPLRAEDWAWEQQDHPQSLPDVSRPA</sequence>
<evidence type="ECO:0000256" key="3">
    <source>
        <dbReference type="ARBA" id="ARBA00007477"/>
    </source>
</evidence>
<evidence type="ECO:0000256" key="13">
    <source>
        <dbReference type="ARBA" id="ARBA00048243"/>
    </source>
</evidence>
<evidence type="ECO:0000256" key="2">
    <source>
        <dbReference type="ARBA" id="ARBA00004922"/>
    </source>
</evidence>
<dbReference type="PANTHER" id="PTHR15075">
    <property type="entry name" value="ALPHA-MANNOSIDE BETA-1,6-N-ACETYLGLUCOSAMINYLTRANSFERASE"/>
    <property type="match status" value="1"/>
</dbReference>
<dbReference type="PANTHER" id="PTHR15075:SF2">
    <property type="entry name" value="ALPHA-1,6-MANNOSYLGLYCOPROTEIN 6-BETA-N-ACETYLGLUCOSAMINYLTRANSFERASE"/>
    <property type="match status" value="1"/>
</dbReference>
<keyword evidence="6" id="KW-0808">Transferase</keyword>
<dbReference type="UniPathway" id="UPA00378"/>
<comment type="subcellular location">
    <subcellularLocation>
        <location evidence="1">Golgi apparatus membrane</location>
        <topology evidence="1">Single-pass type II membrane protein</topology>
    </subcellularLocation>
</comment>
<organism evidence="17 18">
    <name type="scientific">Polarella glacialis</name>
    <name type="common">Dinoflagellate</name>
    <dbReference type="NCBI Taxonomy" id="89957"/>
    <lineage>
        <taxon>Eukaryota</taxon>
        <taxon>Sar</taxon>
        <taxon>Alveolata</taxon>
        <taxon>Dinophyceae</taxon>
        <taxon>Suessiales</taxon>
        <taxon>Suessiaceae</taxon>
        <taxon>Polarella</taxon>
    </lineage>
</organism>
<gene>
    <name evidence="17" type="ORF">PGLA2088_LOCUS10400</name>
</gene>
<evidence type="ECO:0000256" key="15">
    <source>
        <dbReference type="SAM" id="Phobius"/>
    </source>
</evidence>
<proteinExistence type="inferred from homology"/>
<comment type="similarity">
    <text evidence="3">Belongs to the glycosyltransferase 18 family.</text>
</comment>
<feature type="compositionally biased region" description="Low complexity" evidence="14">
    <location>
        <begin position="91"/>
        <end position="106"/>
    </location>
</feature>
<feature type="transmembrane region" description="Helical" evidence="15">
    <location>
        <begin position="54"/>
        <end position="74"/>
    </location>
</feature>
<keyword evidence="5" id="KW-0328">Glycosyltransferase</keyword>
<comment type="caution">
    <text evidence="17">The sequence shown here is derived from an EMBL/GenBank/DDBJ whole genome shotgun (WGS) entry which is preliminary data.</text>
</comment>
<keyword evidence="9 15" id="KW-1133">Transmembrane helix</keyword>
<evidence type="ECO:0000256" key="5">
    <source>
        <dbReference type="ARBA" id="ARBA00022676"/>
    </source>
</evidence>
<evidence type="ECO:0000256" key="11">
    <source>
        <dbReference type="ARBA" id="ARBA00023136"/>
    </source>
</evidence>
<dbReference type="Pfam" id="PF15024">
    <property type="entry name" value="Glyco_transf_18"/>
    <property type="match status" value="1"/>
</dbReference>
<comment type="pathway">
    <text evidence="2">Protein modification; protein glycosylation.</text>
</comment>
<evidence type="ECO:0000256" key="10">
    <source>
        <dbReference type="ARBA" id="ARBA00023034"/>
    </source>
</evidence>
<evidence type="ECO:0000256" key="1">
    <source>
        <dbReference type="ARBA" id="ARBA00004323"/>
    </source>
</evidence>
<protein>
    <recommendedName>
        <fullName evidence="4">alpha-1,6-mannosyl-glycoprotein 6-beta-N-acetylglucosaminyltransferase</fullName>
        <ecNumber evidence="4">2.4.1.155</ecNumber>
    </recommendedName>
</protein>
<comment type="catalytic activity">
    <reaction evidence="13">
        <text>N(4)-{beta-D-GlcNAc-(1-&gt;2)-[beta-D-GlcNAc-(1-&gt;4)]-alpha-D-Man-(1-&gt;3)-[beta-D-GlcNAc-(1-&gt;2)-alpha-D-Man-(1-&gt;6)]-beta-D-Man-(1-&gt;4)-beta-D-GlcNAc-(1-&gt;4)-beta-D-GlcNAc}-L-asparaginyl-[protein] + UDP-N-acetyl-alpha-D-glucosamine = N(4)-{beta-D-GlcNAc-(1-&gt;2)-[beta-D-GlcNAc-(1-&gt;4)]-alpha-D-Man-(1-&gt;3)-[beta-D-GlcNAc-(1-&gt;2)-[beta-D-GlcNAc-(1-&gt;6)]-alpha-D-Man-(1-&gt;6)]-beta-D-Man-(1-&gt;4)-beta-D-GlcNAc-(1-&gt;4)-beta-D-GlcNAc}-L-asparaginyl-[protein] + UDP + H(+)</text>
        <dbReference type="Rhea" id="RHEA:16921"/>
        <dbReference type="Rhea" id="RHEA-COMP:14374"/>
        <dbReference type="Rhea" id="RHEA-COMP:14377"/>
        <dbReference type="ChEBI" id="CHEBI:15378"/>
        <dbReference type="ChEBI" id="CHEBI:57705"/>
        <dbReference type="ChEBI" id="CHEBI:58223"/>
        <dbReference type="ChEBI" id="CHEBI:139507"/>
        <dbReference type="ChEBI" id="CHEBI:139510"/>
        <dbReference type="EC" id="2.4.1.155"/>
    </reaction>
</comment>
<dbReference type="GO" id="GO:0030144">
    <property type="term" value="F:alpha-1,6-mannosylglycoprotein 6-beta-N-acetylglucosaminyltransferase activity"/>
    <property type="evidence" value="ECO:0007669"/>
    <property type="project" value="UniProtKB-EC"/>
</dbReference>
<evidence type="ECO:0000256" key="6">
    <source>
        <dbReference type="ARBA" id="ARBA00022679"/>
    </source>
</evidence>
<feature type="compositionally biased region" description="Gly residues" evidence="14">
    <location>
        <begin position="26"/>
        <end position="35"/>
    </location>
</feature>
<feature type="compositionally biased region" description="Low complexity" evidence="14">
    <location>
        <begin position="140"/>
        <end position="159"/>
    </location>
</feature>
<evidence type="ECO:0000313" key="18">
    <source>
        <dbReference type="Proteomes" id="UP000626109"/>
    </source>
</evidence>
<feature type="region of interest" description="Disordered" evidence="14">
    <location>
        <begin position="129"/>
        <end position="164"/>
    </location>
</feature>
<keyword evidence="11 15" id="KW-0472">Membrane</keyword>
<dbReference type="InterPro" id="IPR052105">
    <property type="entry name" value="MGAT5_Glycosyltransferase"/>
</dbReference>
<dbReference type="GO" id="GO:0000139">
    <property type="term" value="C:Golgi membrane"/>
    <property type="evidence" value="ECO:0007669"/>
    <property type="project" value="UniProtKB-SubCell"/>
</dbReference>
<dbReference type="InterPro" id="IPR026116">
    <property type="entry name" value="GT18_cat"/>
</dbReference>
<keyword evidence="7 15" id="KW-0812">Transmembrane</keyword>
<dbReference type="EMBL" id="CAJNNW010011682">
    <property type="protein sequence ID" value="CAE8653425.1"/>
    <property type="molecule type" value="Genomic_DNA"/>
</dbReference>
<evidence type="ECO:0000256" key="8">
    <source>
        <dbReference type="ARBA" id="ARBA00022968"/>
    </source>
</evidence>
<dbReference type="EC" id="2.4.1.155" evidence="4"/>
<evidence type="ECO:0000256" key="12">
    <source>
        <dbReference type="ARBA" id="ARBA00023180"/>
    </source>
</evidence>
<feature type="region of interest" description="Disordered" evidence="14">
    <location>
        <begin position="15"/>
        <end position="39"/>
    </location>
</feature>
<feature type="domain" description="Glycosyltransferase family 18 catalytic" evidence="16">
    <location>
        <begin position="192"/>
        <end position="556"/>
    </location>
</feature>
<evidence type="ECO:0000256" key="4">
    <source>
        <dbReference type="ARBA" id="ARBA00012671"/>
    </source>
</evidence>
<feature type="non-terminal residue" evidence="17">
    <location>
        <position position="1"/>
    </location>
</feature>
<keyword evidence="12" id="KW-0325">Glycoprotein</keyword>
<evidence type="ECO:0000313" key="17">
    <source>
        <dbReference type="EMBL" id="CAE8653425.1"/>
    </source>
</evidence>
<evidence type="ECO:0000256" key="14">
    <source>
        <dbReference type="SAM" id="MobiDB-lite"/>
    </source>
</evidence>
<feature type="region of interest" description="Disordered" evidence="14">
    <location>
        <begin position="85"/>
        <end position="108"/>
    </location>
</feature>
<keyword evidence="10" id="KW-0333">Golgi apparatus</keyword>
<dbReference type="Proteomes" id="UP000626109">
    <property type="component" value="Unassembled WGS sequence"/>
</dbReference>